<evidence type="ECO:0000256" key="1">
    <source>
        <dbReference type="SAM" id="MobiDB-lite"/>
    </source>
</evidence>
<feature type="compositionally biased region" description="Polar residues" evidence="1">
    <location>
        <begin position="36"/>
        <end position="48"/>
    </location>
</feature>
<protein>
    <submittedName>
        <fullName evidence="2">Uncharacterized protein</fullName>
    </submittedName>
</protein>
<dbReference type="EMBL" id="JBFXLQ010000019">
    <property type="protein sequence ID" value="KAL2867351.1"/>
    <property type="molecule type" value="Genomic_DNA"/>
</dbReference>
<dbReference type="Proteomes" id="UP001610432">
    <property type="component" value="Unassembled WGS sequence"/>
</dbReference>
<dbReference type="GeneID" id="98150603"/>
<feature type="region of interest" description="Disordered" evidence="1">
    <location>
        <begin position="1"/>
        <end position="59"/>
    </location>
</feature>
<organism evidence="2 3">
    <name type="scientific">Aspergillus lucknowensis</name>
    <dbReference type="NCBI Taxonomy" id="176173"/>
    <lineage>
        <taxon>Eukaryota</taxon>
        <taxon>Fungi</taxon>
        <taxon>Dikarya</taxon>
        <taxon>Ascomycota</taxon>
        <taxon>Pezizomycotina</taxon>
        <taxon>Eurotiomycetes</taxon>
        <taxon>Eurotiomycetidae</taxon>
        <taxon>Eurotiales</taxon>
        <taxon>Aspergillaceae</taxon>
        <taxon>Aspergillus</taxon>
        <taxon>Aspergillus subgen. Nidulantes</taxon>
    </lineage>
</organism>
<gene>
    <name evidence="2" type="ORF">BJX67DRAFT_84626</name>
</gene>
<sequence>MDALRRGGMIQGGSEPTKQEQHYQSASPPEAKTRVPKSSPSLLKSNVPRSRDNRHFPEHHLNNEIERSFDFRLLPRWTDIITHGLREIIPSRVSAAGIHLGGRDSLHTIRIQEYPN</sequence>
<feature type="compositionally biased region" description="Basic and acidic residues" evidence="1">
    <location>
        <begin position="49"/>
        <end position="59"/>
    </location>
</feature>
<proteinExistence type="predicted"/>
<accession>A0ABR4LS51</accession>
<name>A0ABR4LS51_9EURO</name>
<dbReference type="RefSeq" id="XP_070886330.1">
    <property type="nucleotide sequence ID" value="XM_071035531.1"/>
</dbReference>
<evidence type="ECO:0000313" key="3">
    <source>
        <dbReference type="Proteomes" id="UP001610432"/>
    </source>
</evidence>
<comment type="caution">
    <text evidence="2">The sequence shown here is derived from an EMBL/GenBank/DDBJ whole genome shotgun (WGS) entry which is preliminary data.</text>
</comment>
<reference evidence="2 3" key="1">
    <citation type="submission" date="2024-07" db="EMBL/GenBank/DDBJ databases">
        <title>Section-level genome sequencing and comparative genomics of Aspergillus sections Usti and Cavernicolus.</title>
        <authorList>
            <consortium name="Lawrence Berkeley National Laboratory"/>
            <person name="Nybo J.L."/>
            <person name="Vesth T.C."/>
            <person name="Theobald S."/>
            <person name="Frisvad J.C."/>
            <person name="Larsen T.O."/>
            <person name="Kjaerboelling I."/>
            <person name="Rothschild-Mancinelli K."/>
            <person name="Lyhne E.K."/>
            <person name="Kogle M.E."/>
            <person name="Barry K."/>
            <person name="Clum A."/>
            <person name="Na H."/>
            <person name="Ledsgaard L."/>
            <person name="Lin J."/>
            <person name="Lipzen A."/>
            <person name="Kuo A."/>
            <person name="Riley R."/>
            <person name="Mondo S."/>
            <person name="Labutti K."/>
            <person name="Haridas S."/>
            <person name="Pangalinan J."/>
            <person name="Salamov A.A."/>
            <person name="Simmons B.A."/>
            <person name="Magnuson J.K."/>
            <person name="Chen J."/>
            <person name="Drula E."/>
            <person name="Henrissat B."/>
            <person name="Wiebenga A."/>
            <person name="Lubbers R.J."/>
            <person name="Gomes A.C."/>
            <person name="Macurrencykelacurrency M.R."/>
            <person name="Stajich J."/>
            <person name="Grigoriev I.V."/>
            <person name="Mortensen U.H."/>
            <person name="De Vries R.P."/>
            <person name="Baker S.E."/>
            <person name="Andersen M.R."/>
        </authorList>
    </citation>
    <scope>NUCLEOTIDE SEQUENCE [LARGE SCALE GENOMIC DNA]</scope>
    <source>
        <strain evidence="2 3">CBS 449.75</strain>
    </source>
</reference>
<evidence type="ECO:0000313" key="2">
    <source>
        <dbReference type="EMBL" id="KAL2867351.1"/>
    </source>
</evidence>
<keyword evidence="3" id="KW-1185">Reference proteome</keyword>